<reference evidence="2 3" key="1">
    <citation type="journal article" date="2011" name="Mol. Biol. Evol.">
        <title>Comparative genomic analysis of fruiting body formation in Myxococcales.</title>
        <authorList>
            <person name="Huntley S."/>
            <person name="Hamann N."/>
            <person name="Wegener-Feldbrugge S."/>
            <person name="Treuner-Lange A."/>
            <person name="Kube M."/>
            <person name="Reinhardt R."/>
            <person name="Klages S."/>
            <person name="Muller R."/>
            <person name="Ronning C.M."/>
            <person name="Nierman W.C."/>
            <person name="Sogaard-Andersen L."/>
        </authorList>
    </citation>
    <scope>NUCLEOTIDE SEQUENCE [LARGE SCALE GENOMIC DNA]</scope>
    <source>
        <strain evidence="2 3">DW4/3-1</strain>
    </source>
</reference>
<keyword evidence="3" id="KW-1185">Reference proteome</keyword>
<evidence type="ECO:0000313" key="2">
    <source>
        <dbReference type="EMBL" id="ADO72173.1"/>
    </source>
</evidence>
<dbReference type="Proteomes" id="UP000001351">
    <property type="component" value="Chromosome"/>
</dbReference>
<dbReference type="EMBL" id="CP002271">
    <property type="protein sequence ID" value="ADO72173.1"/>
    <property type="molecule type" value="Genomic_DNA"/>
</dbReference>
<organism evidence="2 3">
    <name type="scientific">Stigmatella aurantiaca (strain DW4/3-1)</name>
    <dbReference type="NCBI Taxonomy" id="378806"/>
    <lineage>
        <taxon>Bacteria</taxon>
        <taxon>Pseudomonadati</taxon>
        <taxon>Myxococcota</taxon>
        <taxon>Myxococcia</taxon>
        <taxon>Myxococcales</taxon>
        <taxon>Cystobacterineae</taxon>
        <taxon>Archangiaceae</taxon>
        <taxon>Stigmatella</taxon>
    </lineage>
</organism>
<proteinExistence type="predicted"/>
<protein>
    <submittedName>
        <fullName evidence="2">Beta-lactamase family protein</fullName>
    </submittedName>
</protein>
<evidence type="ECO:0000259" key="1">
    <source>
        <dbReference type="Pfam" id="PF00144"/>
    </source>
</evidence>
<name>E3FU33_STIAD</name>
<dbReference type="Pfam" id="PF00144">
    <property type="entry name" value="Beta-lactamase"/>
    <property type="match status" value="1"/>
</dbReference>
<dbReference type="AlphaFoldDB" id="E3FU33"/>
<dbReference type="PANTHER" id="PTHR46825">
    <property type="entry name" value="D-ALANYL-D-ALANINE-CARBOXYPEPTIDASE/ENDOPEPTIDASE AMPH"/>
    <property type="match status" value="1"/>
</dbReference>
<dbReference type="SUPFAM" id="SSF56601">
    <property type="entry name" value="beta-lactamase/transpeptidase-like"/>
    <property type="match status" value="1"/>
</dbReference>
<dbReference type="InterPro" id="IPR012338">
    <property type="entry name" value="Beta-lactam/transpept-like"/>
</dbReference>
<accession>E3FU33</accession>
<dbReference type="STRING" id="378806.STAUR_4393"/>
<dbReference type="HOGENOM" id="CLU_1884529_0_0_7"/>
<dbReference type="PANTHER" id="PTHR46825:SF9">
    <property type="entry name" value="BETA-LACTAMASE-RELATED DOMAIN-CONTAINING PROTEIN"/>
    <property type="match status" value="1"/>
</dbReference>
<sequence length="135" mass="14190">MLKTHTPGLSVAIVRKGQTLLARGHGLADIATGRPVTADTAFHVASVSKTVTGTAMMMLFQDAKPYDASGNAPVALPPVGYPDWPSGLLRTSARDFARFLAVYTIRGTLDGRVYLAISAVTTSPRIPAAIPACRP</sequence>
<dbReference type="KEGG" id="sur:STAUR_4393"/>
<dbReference type="eggNOG" id="COG1680">
    <property type="taxonomic scope" value="Bacteria"/>
</dbReference>
<evidence type="ECO:0000313" key="3">
    <source>
        <dbReference type="Proteomes" id="UP000001351"/>
    </source>
</evidence>
<dbReference type="RefSeq" id="WP_013376223.1">
    <property type="nucleotide sequence ID" value="NC_014623.1"/>
</dbReference>
<feature type="domain" description="Beta-lactamase-related" evidence="1">
    <location>
        <begin position="4"/>
        <end position="62"/>
    </location>
</feature>
<dbReference type="Gene3D" id="3.40.710.10">
    <property type="entry name" value="DD-peptidase/beta-lactamase superfamily"/>
    <property type="match status" value="1"/>
</dbReference>
<gene>
    <name evidence="2" type="ordered locus">STAUR_4393</name>
</gene>
<dbReference type="InterPro" id="IPR001466">
    <property type="entry name" value="Beta-lactam-related"/>
</dbReference>
<dbReference type="InterPro" id="IPR050491">
    <property type="entry name" value="AmpC-like"/>
</dbReference>